<evidence type="ECO:0000313" key="2">
    <source>
        <dbReference type="EMBL" id="MCR2806094.1"/>
    </source>
</evidence>
<dbReference type="InterPro" id="IPR007492">
    <property type="entry name" value="LytTR_DNA-bd_dom"/>
</dbReference>
<dbReference type="Proteomes" id="UP001141950">
    <property type="component" value="Unassembled WGS sequence"/>
</dbReference>
<evidence type="ECO:0000259" key="1">
    <source>
        <dbReference type="Pfam" id="PF04397"/>
    </source>
</evidence>
<proteinExistence type="predicted"/>
<dbReference type="RefSeq" id="WP_257449220.1">
    <property type="nucleotide sequence ID" value="NZ_JANIPJ010000015.1"/>
</dbReference>
<organism evidence="2 3">
    <name type="scientific">Paenibacillus soyae</name>
    <dbReference type="NCBI Taxonomy" id="2969249"/>
    <lineage>
        <taxon>Bacteria</taxon>
        <taxon>Bacillati</taxon>
        <taxon>Bacillota</taxon>
        <taxon>Bacilli</taxon>
        <taxon>Bacillales</taxon>
        <taxon>Paenibacillaceae</taxon>
        <taxon>Paenibacillus</taxon>
    </lineage>
</organism>
<comment type="caution">
    <text evidence="2">The sequence shown here is derived from an EMBL/GenBank/DDBJ whole genome shotgun (WGS) entry which is preliminary data.</text>
</comment>
<reference evidence="2" key="1">
    <citation type="submission" date="2022-08" db="EMBL/GenBank/DDBJ databases">
        <title>The genomic sequence of strain Paenibacillus sp. SCIV0701.</title>
        <authorList>
            <person name="Zhao H."/>
        </authorList>
    </citation>
    <scope>NUCLEOTIDE SEQUENCE</scope>
    <source>
        <strain evidence="2">SCIV0701</strain>
    </source>
</reference>
<name>A0A9X2MSN5_9BACL</name>
<dbReference type="GO" id="GO:0003677">
    <property type="term" value="F:DNA binding"/>
    <property type="evidence" value="ECO:0007669"/>
    <property type="project" value="UniProtKB-KW"/>
</dbReference>
<dbReference type="Gene3D" id="2.40.50.1020">
    <property type="entry name" value="LytTr DNA-binding domain"/>
    <property type="match status" value="1"/>
</dbReference>
<gene>
    <name evidence="2" type="ORF">NQZ67_19610</name>
</gene>
<accession>A0A9X2MSN5</accession>
<feature type="domain" description="HTH LytTR-type" evidence="1">
    <location>
        <begin position="19"/>
        <end position="103"/>
    </location>
</feature>
<dbReference type="Pfam" id="PF04397">
    <property type="entry name" value="LytTR"/>
    <property type="match status" value="1"/>
</dbReference>
<dbReference type="AlphaFoldDB" id="A0A9X2MSN5"/>
<keyword evidence="3" id="KW-1185">Reference proteome</keyword>
<sequence>MMNVALQERNVYEDFDLEKDVLFFKIGAHGLVSFHGRNYNRKKRMTAEEIRELTGRNGYFQISSSCYINIGKIKNIASGTIYFGPVNSDGKQLPVNRRQQVVIEQLVTRKA</sequence>
<keyword evidence="2" id="KW-0238">DNA-binding</keyword>
<evidence type="ECO:0000313" key="3">
    <source>
        <dbReference type="Proteomes" id="UP001141950"/>
    </source>
</evidence>
<dbReference type="EMBL" id="JANIPJ010000015">
    <property type="protein sequence ID" value="MCR2806094.1"/>
    <property type="molecule type" value="Genomic_DNA"/>
</dbReference>
<protein>
    <submittedName>
        <fullName evidence="2">LytTR family transcriptional regulator DNA-binding domain-containing protein</fullName>
    </submittedName>
</protein>